<reference evidence="2" key="1">
    <citation type="journal article" date="2017" name="Nat. Ecol. Evol.">
        <title>Genome expansion and lineage-specific genetic innovations in the forest pathogenic fungi Armillaria.</title>
        <authorList>
            <person name="Sipos G."/>
            <person name="Prasanna A.N."/>
            <person name="Walter M.C."/>
            <person name="O'Connor E."/>
            <person name="Balint B."/>
            <person name="Krizsan K."/>
            <person name="Kiss B."/>
            <person name="Hess J."/>
            <person name="Varga T."/>
            <person name="Slot J."/>
            <person name="Riley R."/>
            <person name="Boka B."/>
            <person name="Rigling D."/>
            <person name="Barry K."/>
            <person name="Lee J."/>
            <person name="Mihaltcheva S."/>
            <person name="LaButti K."/>
            <person name="Lipzen A."/>
            <person name="Waldron R."/>
            <person name="Moloney N.M."/>
            <person name="Sperisen C."/>
            <person name="Kredics L."/>
            <person name="Vagvoelgyi C."/>
            <person name="Patrignani A."/>
            <person name="Fitzpatrick D."/>
            <person name="Nagy I."/>
            <person name="Doyle S."/>
            <person name="Anderson J.B."/>
            <person name="Grigoriev I.V."/>
            <person name="Gueldener U."/>
            <person name="Muensterkoetter M."/>
            <person name="Nagy L.G."/>
        </authorList>
    </citation>
    <scope>NUCLEOTIDE SEQUENCE [LARGE SCALE GENOMIC DNA]</scope>
    <source>
        <strain evidence="2">28-4</strain>
    </source>
</reference>
<accession>A0A2H3AQG9</accession>
<gene>
    <name evidence="1" type="ORF">ARMSODRAFT_767355</name>
</gene>
<protein>
    <submittedName>
        <fullName evidence="1">Uncharacterized protein</fullName>
    </submittedName>
</protein>
<organism evidence="1 2">
    <name type="scientific">Armillaria solidipes</name>
    <dbReference type="NCBI Taxonomy" id="1076256"/>
    <lineage>
        <taxon>Eukaryota</taxon>
        <taxon>Fungi</taxon>
        <taxon>Dikarya</taxon>
        <taxon>Basidiomycota</taxon>
        <taxon>Agaricomycotina</taxon>
        <taxon>Agaricomycetes</taxon>
        <taxon>Agaricomycetidae</taxon>
        <taxon>Agaricales</taxon>
        <taxon>Marasmiineae</taxon>
        <taxon>Physalacriaceae</taxon>
        <taxon>Armillaria</taxon>
    </lineage>
</organism>
<evidence type="ECO:0000313" key="1">
    <source>
        <dbReference type="EMBL" id="PBK59890.1"/>
    </source>
</evidence>
<sequence>MMIDEDKYSGIPMIANSAASTDTIFAQNEIPEELHTPWDDEQMTAEQSATDHLANSHLQGSRIPAQRYTSDRGASYYSSYGGAYNTKATINPAGTAVFHGTVNTSFPPSPHYSEIDMPQLATPKGFQSHGFALIGPSLGAATSTPSGHDASLYSALQSIPCDAGRDFGAMYATSYAIPSLAN</sequence>
<dbReference type="EMBL" id="KZ293495">
    <property type="protein sequence ID" value="PBK59890.1"/>
    <property type="molecule type" value="Genomic_DNA"/>
</dbReference>
<dbReference type="Proteomes" id="UP000218334">
    <property type="component" value="Unassembled WGS sequence"/>
</dbReference>
<evidence type="ECO:0000313" key="2">
    <source>
        <dbReference type="Proteomes" id="UP000218334"/>
    </source>
</evidence>
<name>A0A2H3AQG9_9AGAR</name>
<proteinExistence type="predicted"/>
<keyword evidence="2" id="KW-1185">Reference proteome</keyword>
<dbReference type="AlphaFoldDB" id="A0A2H3AQG9"/>